<organism evidence="2 3">
    <name type="scientific">Desulfuromonas acetoxidans (strain DSM 684 / 11070)</name>
    <dbReference type="NCBI Taxonomy" id="281689"/>
    <lineage>
        <taxon>Bacteria</taxon>
        <taxon>Pseudomonadati</taxon>
        <taxon>Thermodesulfobacteriota</taxon>
        <taxon>Desulfuromonadia</taxon>
        <taxon>Desulfuromonadales</taxon>
        <taxon>Desulfuromonadaceae</taxon>
        <taxon>Desulfuromonas</taxon>
    </lineage>
</organism>
<dbReference type="AlphaFoldDB" id="Q1K4B7"/>
<feature type="transmembrane region" description="Helical" evidence="1">
    <location>
        <begin position="108"/>
        <end position="127"/>
    </location>
</feature>
<feature type="transmembrane region" description="Helical" evidence="1">
    <location>
        <begin position="72"/>
        <end position="96"/>
    </location>
</feature>
<evidence type="ECO:0000313" key="2">
    <source>
        <dbReference type="EMBL" id="EAT17186.1"/>
    </source>
</evidence>
<proteinExistence type="predicted"/>
<evidence type="ECO:0000256" key="1">
    <source>
        <dbReference type="SAM" id="Phobius"/>
    </source>
</evidence>
<dbReference type="EMBL" id="AAEW02000001">
    <property type="protein sequence ID" value="EAT17186.1"/>
    <property type="molecule type" value="Genomic_DNA"/>
</dbReference>
<evidence type="ECO:0000313" key="3">
    <source>
        <dbReference type="Proteomes" id="UP000005695"/>
    </source>
</evidence>
<name>Q1K4B7_DESA6</name>
<keyword evidence="1" id="KW-1133">Transmembrane helix</keyword>
<dbReference type="RefSeq" id="WP_005997395.1">
    <property type="nucleotide sequence ID" value="NZ_AAEW02000001.1"/>
</dbReference>
<accession>Q1K4B7</accession>
<dbReference type="Proteomes" id="UP000005695">
    <property type="component" value="Unassembled WGS sequence"/>
</dbReference>
<gene>
    <name evidence="2" type="ORF">Dace_3052</name>
</gene>
<comment type="caution">
    <text evidence="2">The sequence shown here is derived from an EMBL/GenBank/DDBJ whole genome shotgun (WGS) entry which is preliminary data.</text>
</comment>
<keyword evidence="1" id="KW-0472">Membrane</keyword>
<reference evidence="2" key="2">
    <citation type="submission" date="2006-05" db="EMBL/GenBank/DDBJ databases">
        <title>Sequencing of the draft genome and assembly of Desulfuromonas acetoxidans DSM 684.</title>
        <authorList>
            <consortium name="US DOE Joint Genome Institute (JGI-PGF)"/>
            <person name="Copeland A."/>
            <person name="Lucas S."/>
            <person name="Lapidus A."/>
            <person name="Barry K."/>
            <person name="Detter J.C."/>
            <person name="Glavina del Rio T."/>
            <person name="Hammon N."/>
            <person name="Israni S."/>
            <person name="Dalin E."/>
            <person name="Tice H."/>
            <person name="Bruce D."/>
            <person name="Pitluck S."/>
            <person name="Richardson P."/>
        </authorList>
    </citation>
    <scope>NUCLEOTIDE SEQUENCE [LARGE SCALE GENOMIC DNA]</scope>
    <source>
        <strain evidence="2">DSM 684</strain>
    </source>
</reference>
<sequence>MFETTMLCPYCGTMNSIFSENLPFHSTSILCQSCNKQLHFTAPPKDEEEQFIAESVHEIEGSFPEEFKRKSWFGSVFLIAFSLPLLKTAISNAMLALQPNIHGAGSKALFFALLGGIPFYFGVKGLIKRNKQ</sequence>
<reference evidence="2" key="1">
    <citation type="submission" date="2006-05" db="EMBL/GenBank/DDBJ databases">
        <title>Annotation of the draft genome assembly of Desulfuromonas acetoxidans DSM 684.</title>
        <authorList>
            <consortium name="US DOE Joint Genome Institute (JGI-ORNL)"/>
            <person name="Larimer F."/>
            <person name="Land M."/>
            <person name="Hauser L."/>
        </authorList>
    </citation>
    <scope>NUCLEOTIDE SEQUENCE [LARGE SCALE GENOMIC DNA]</scope>
    <source>
        <strain evidence="2">DSM 684</strain>
    </source>
</reference>
<keyword evidence="1" id="KW-0812">Transmembrane</keyword>
<protein>
    <submittedName>
        <fullName evidence="2">Uncharacterized protein</fullName>
    </submittedName>
</protein>
<keyword evidence="3" id="KW-1185">Reference proteome</keyword>